<comment type="caution">
    <text evidence="8">The sequence shown here is derived from an EMBL/GenBank/DDBJ whole genome shotgun (WGS) entry which is preliminary data.</text>
</comment>
<dbReference type="SUPFAM" id="SSF50447">
    <property type="entry name" value="Translation proteins"/>
    <property type="match status" value="1"/>
</dbReference>
<dbReference type="Pfam" id="PF24986">
    <property type="entry name" value="PRC_RimM"/>
    <property type="match status" value="1"/>
</dbReference>
<name>A0A841HFY5_9GAMM</name>
<dbReference type="PANTHER" id="PTHR33692">
    <property type="entry name" value="RIBOSOME MATURATION FACTOR RIMM"/>
    <property type="match status" value="1"/>
</dbReference>
<feature type="domain" description="RimM N-terminal" evidence="6">
    <location>
        <begin position="14"/>
        <end position="94"/>
    </location>
</feature>
<keyword evidence="9" id="KW-1185">Reference proteome</keyword>
<dbReference type="InterPro" id="IPR002676">
    <property type="entry name" value="RimM_N"/>
</dbReference>
<comment type="subunit">
    <text evidence="5">Binds ribosomal protein uS19.</text>
</comment>
<dbReference type="InterPro" id="IPR056792">
    <property type="entry name" value="PRC_RimM"/>
</dbReference>
<keyword evidence="1 5" id="KW-0963">Cytoplasm</keyword>
<proteinExistence type="inferred from homology"/>
<dbReference type="GO" id="GO:0005840">
    <property type="term" value="C:ribosome"/>
    <property type="evidence" value="ECO:0007669"/>
    <property type="project" value="InterPro"/>
</dbReference>
<dbReference type="HAMAP" id="MF_00014">
    <property type="entry name" value="Ribosome_mat_RimM"/>
    <property type="match status" value="1"/>
</dbReference>
<evidence type="ECO:0000256" key="1">
    <source>
        <dbReference type="ARBA" id="ARBA00022490"/>
    </source>
</evidence>
<dbReference type="InterPro" id="IPR036976">
    <property type="entry name" value="RimM_N_sf"/>
</dbReference>
<organism evidence="8 9">
    <name type="scientific">Povalibacter uvarum</name>
    <dbReference type="NCBI Taxonomy" id="732238"/>
    <lineage>
        <taxon>Bacteria</taxon>
        <taxon>Pseudomonadati</taxon>
        <taxon>Pseudomonadota</taxon>
        <taxon>Gammaproteobacteria</taxon>
        <taxon>Steroidobacterales</taxon>
        <taxon>Steroidobacteraceae</taxon>
        <taxon>Povalibacter</taxon>
    </lineage>
</organism>
<evidence type="ECO:0000313" key="9">
    <source>
        <dbReference type="Proteomes" id="UP000588068"/>
    </source>
</evidence>
<evidence type="ECO:0000256" key="2">
    <source>
        <dbReference type="ARBA" id="ARBA00022517"/>
    </source>
</evidence>
<dbReference type="GO" id="GO:0005737">
    <property type="term" value="C:cytoplasm"/>
    <property type="evidence" value="ECO:0007669"/>
    <property type="project" value="UniProtKB-SubCell"/>
</dbReference>
<keyword evidence="2 5" id="KW-0690">Ribosome biogenesis</keyword>
<dbReference type="Pfam" id="PF01782">
    <property type="entry name" value="RimM"/>
    <property type="match status" value="1"/>
</dbReference>
<dbReference type="GO" id="GO:0006364">
    <property type="term" value="P:rRNA processing"/>
    <property type="evidence" value="ECO:0007669"/>
    <property type="project" value="UniProtKB-UniRule"/>
</dbReference>
<comment type="subcellular location">
    <subcellularLocation>
        <location evidence="5">Cytoplasm</location>
    </subcellularLocation>
</comment>
<dbReference type="InterPro" id="IPR009000">
    <property type="entry name" value="Transl_B-barrel_sf"/>
</dbReference>
<sequence length="172" mass="18991">MTTPASASDRIVVLGKIAGTFGVKGWIKIKSYTDPVENILGYGIWQMGRPGHWAPVKIEEGRVTDKGVLAKLEGLESPEEARLKVGLELGVWRSELPPLAPGEYYLSDLEGIEAMSFSGERLGLVDNFQSTPGGTVMVIRGEQEHWVPFVKERILKVDLDARSIVIDWAADW</sequence>
<reference evidence="8 9" key="1">
    <citation type="submission" date="2020-08" db="EMBL/GenBank/DDBJ databases">
        <title>Genomic Encyclopedia of Type Strains, Phase IV (KMG-IV): sequencing the most valuable type-strain genomes for metagenomic binning, comparative biology and taxonomic classification.</title>
        <authorList>
            <person name="Goeker M."/>
        </authorList>
    </citation>
    <scope>NUCLEOTIDE SEQUENCE [LARGE SCALE GENOMIC DNA]</scope>
    <source>
        <strain evidence="8 9">DSM 26723</strain>
    </source>
</reference>
<dbReference type="Proteomes" id="UP000588068">
    <property type="component" value="Unassembled WGS sequence"/>
</dbReference>
<dbReference type="RefSeq" id="WP_184329279.1">
    <property type="nucleotide sequence ID" value="NZ_JACHHZ010000001.1"/>
</dbReference>
<evidence type="ECO:0000259" key="7">
    <source>
        <dbReference type="Pfam" id="PF24986"/>
    </source>
</evidence>
<feature type="domain" description="Ribosome maturation factor RimM PRC barrel" evidence="7">
    <location>
        <begin position="107"/>
        <end position="171"/>
    </location>
</feature>
<comment type="domain">
    <text evidence="5">The PRC barrel domain binds ribosomal protein uS19.</text>
</comment>
<dbReference type="Gene3D" id="2.40.30.60">
    <property type="entry name" value="RimM"/>
    <property type="match status" value="1"/>
</dbReference>
<dbReference type="GO" id="GO:0043022">
    <property type="term" value="F:ribosome binding"/>
    <property type="evidence" value="ECO:0007669"/>
    <property type="project" value="InterPro"/>
</dbReference>
<dbReference type="NCBIfam" id="TIGR02273">
    <property type="entry name" value="16S_RimM"/>
    <property type="match status" value="1"/>
</dbReference>
<evidence type="ECO:0000256" key="4">
    <source>
        <dbReference type="ARBA" id="ARBA00023186"/>
    </source>
</evidence>
<dbReference type="InterPro" id="IPR011033">
    <property type="entry name" value="PRC_barrel-like_sf"/>
</dbReference>
<dbReference type="PANTHER" id="PTHR33692:SF1">
    <property type="entry name" value="RIBOSOME MATURATION FACTOR RIMM"/>
    <property type="match status" value="1"/>
</dbReference>
<dbReference type="EMBL" id="JACHHZ010000001">
    <property type="protein sequence ID" value="MBB6091484.1"/>
    <property type="molecule type" value="Genomic_DNA"/>
</dbReference>
<dbReference type="GO" id="GO:0042274">
    <property type="term" value="P:ribosomal small subunit biogenesis"/>
    <property type="evidence" value="ECO:0007669"/>
    <property type="project" value="UniProtKB-UniRule"/>
</dbReference>
<dbReference type="AlphaFoldDB" id="A0A841HFY5"/>
<evidence type="ECO:0000313" key="8">
    <source>
        <dbReference type="EMBL" id="MBB6091484.1"/>
    </source>
</evidence>
<dbReference type="Gene3D" id="2.30.30.240">
    <property type="entry name" value="PRC-barrel domain"/>
    <property type="match status" value="1"/>
</dbReference>
<dbReference type="SUPFAM" id="SSF50346">
    <property type="entry name" value="PRC-barrel domain"/>
    <property type="match status" value="1"/>
</dbReference>
<keyword evidence="3 5" id="KW-0698">rRNA processing</keyword>
<evidence type="ECO:0000259" key="6">
    <source>
        <dbReference type="Pfam" id="PF01782"/>
    </source>
</evidence>
<keyword evidence="4 5" id="KW-0143">Chaperone</keyword>
<protein>
    <recommendedName>
        <fullName evidence="5">Ribosome maturation factor RimM</fullName>
    </recommendedName>
</protein>
<gene>
    <name evidence="5" type="primary">rimM</name>
    <name evidence="8" type="ORF">HNQ60_000330</name>
</gene>
<dbReference type="InterPro" id="IPR011961">
    <property type="entry name" value="RimM"/>
</dbReference>
<evidence type="ECO:0000256" key="5">
    <source>
        <dbReference type="HAMAP-Rule" id="MF_00014"/>
    </source>
</evidence>
<accession>A0A841HFY5</accession>
<evidence type="ECO:0000256" key="3">
    <source>
        <dbReference type="ARBA" id="ARBA00022552"/>
    </source>
</evidence>
<comment type="function">
    <text evidence="5">An accessory protein needed during the final step in the assembly of 30S ribosomal subunit, possibly for assembly of the head region. Essential for efficient processing of 16S rRNA. May be needed both before and after RbfA during the maturation of 16S rRNA. It has affinity for free ribosomal 30S subunits but not for 70S ribosomes.</text>
</comment>
<comment type="similarity">
    <text evidence="5">Belongs to the RimM family.</text>
</comment>